<feature type="transmembrane region" description="Helical" evidence="6">
    <location>
        <begin position="61"/>
        <end position="83"/>
    </location>
</feature>
<dbReference type="CDD" id="cd01949">
    <property type="entry name" value="GGDEF"/>
    <property type="match status" value="1"/>
</dbReference>
<evidence type="ECO:0000259" key="7">
    <source>
        <dbReference type="PROSITE" id="PS50839"/>
    </source>
</evidence>
<feature type="domain" description="GGDEF" evidence="8">
    <location>
        <begin position="510"/>
        <end position="643"/>
    </location>
</feature>
<gene>
    <name evidence="9" type="ORF">JCM19240_5289</name>
</gene>
<dbReference type="SMART" id="SM00267">
    <property type="entry name" value="GGDEF"/>
    <property type="match status" value="1"/>
</dbReference>
<dbReference type="InterPro" id="IPR000160">
    <property type="entry name" value="GGDEF_dom"/>
</dbReference>
<dbReference type="PANTHER" id="PTHR46663">
    <property type="entry name" value="DIGUANYLATE CYCLASE DGCT-RELATED"/>
    <property type="match status" value="1"/>
</dbReference>
<feature type="domain" description="CHASE" evidence="7">
    <location>
        <begin position="198"/>
        <end position="414"/>
    </location>
</feature>
<evidence type="ECO:0000256" key="4">
    <source>
        <dbReference type="ARBA" id="ARBA00022989"/>
    </source>
</evidence>
<dbReference type="InterPro" id="IPR029787">
    <property type="entry name" value="Nucleotide_cyclase"/>
</dbReference>
<dbReference type="SUPFAM" id="SSF55073">
    <property type="entry name" value="Nucleotide cyclase"/>
    <property type="match status" value="1"/>
</dbReference>
<keyword evidence="3 6" id="KW-0812">Transmembrane</keyword>
<feature type="transmembrane region" description="Helical" evidence="6">
    <location>
        <begin position="95"/>
        <end position="120"/>
    </location>
</feature>
<evidence type="ECO:0000313" key="9">
    <source>
        <dbReference type="EMBL" id="GAL31858.1"/>
    </source>
</evidence>
<evidence type="ECO:0000256" key="6">
    <source>
        <dbReference type="SAM" id="Phobius"/>
    </source>
</evidence>
<dbReference type="Pfam" id="PF00990">
    <property type="entry name" value="GGDEF"/>
    <property type="match status" value="1"/>
</dbReference>
<keyword evidence="5 6" id="KW-0472">Membrane</keyword>
<reference evidence="9 10" key="2">
    <citation type="submission" date="2014-09" db="EMBL/GenBank/DDBJ databases">
        <authorList>
            <consortium name="NBRP consortium"/>
            <person name="Sawabe T."/>
            <person name="Meirelles P."/>
            <person name="Nakanishi M."/>
            <person name="Sayaka M."/>
            <person name="Hattori M."/>
            <person name="Ohkuma M."/>
        </authorList>
    </citation>
    <scope>NUCLEOTIDE SEQUENCE [LARGE SCALE GENOMIC DNA]</scope>
    <source>
        <strain evidence="9 10">JCM 19240</strain>
    </source>
</reference>
<dbReference type="SMART" id="SM01079">
    <property type="entry name" value="CHASE"/>
    <property type="match status" value="1"/>
</dbReference>
<evidence type="ECO:0000256" key="2">
    <source>
        <dbReference type="ARBA" id="ARBA00004370"/>
    </source>
</evidence>
<dbReference type="FunFam" id="3.30.70.270:FF:000001">
    <property type="entry name" value="Diguanylate cyclase domain protein"/>
    <property type="match status" value="1"/>
</dbReference>
<evidence type="ECO:0000256" key="3">
    <source>
        <dbReference type="ARBA" id="ARBA00022692"/>
    </source>
</evidence>
<proteinExistence type="predicted"/>
<keyword evidence="4 6" id="KW-1133">Transmembrane helix</keyword>
<dbReference type="PANTHER" id="PTHR46663:SF2">
    <property type="entry name" value="GGDEF DOMAIN-CONTAINING PROTEIN"/>
    <property type="match status" value="1"/>
</dbReference>
<dbReference type="PROSITE" id="PS50839">
    <property type="entry name" value="CHASE"/>
    <property type="match status" value="1"/>
</dbReference>
<feature type="transmembrane region" description="Helical" evidence="6">
    <location>
        <begin position="19"/>
        <end position="40"/>
    </location>
</feature>
<evidence type="ECO:0000256" key="5">
    <source>
        <dbReference type="ARBA" id="ARBA00023136"/>
    </source>
</evidence>
<dbReference type="OrthoDB" id="9812260at2"/>
<dbReference type="Gene3D" id="3.30.450.350">
    <property type="entry name" value="CHASE domain"/>
    <property type="match status" value="1"/>
</dbReference>
<comment type="caution">
    <text evidence="9">The sequence shown here is derived from an EMBL/GenBank/DDBJ whole genome shotgun (WGS) entry which is preliminary data.</text>
</comment>
<dbReference type="GO" id="GO:0016020">
    <property type="term" value="C:membrane"/>
    <property type="evidence" value="ECO:0007669"/>
    <property type="project" value="UniProtKB-SubCell"/>
</dbReference>
<dbReference type="EMBL" id="BBMT01000001">
    <property type="protein sequence ID" value="GAL31858.1"/>
    <property type="molecule type" value="Genomic_DNA"/>
</dbReference>
<keyword evidence="10" id="KW-1185">Reference proteome</keyword>
<reference evidence="9 10" key="1">
    <citation type="submission" date="2014-09" db="EMBL/GenBank/DDBJ databases">
        <title>Vibrio maritimus JCM 19240. (C210) whole genome shotgun sequence.</title>
        <authorList>
            <person name="Sawabe T."/>
            <person name="Meirelles P."/>
            <person name="Nakanishi M."/>
            <person name="Sayaka M."/>
            <person name="Hattori M."/>
            <person name="Ohkuma M."/>
        </authorList>
    </citation>
    <scope>NUCLEOTIDE SEQUENCE [LARGE SCALE GENOMIC DNA]</scope>
    <source>
        <strain evidence="9 10">JCM 19240</strain>
    </source>
</reference>
<dbReference type="PROSITE" id="PS50887">
    <property type="entry name" value="GGDEF"/>
    <property type="match status" value="1"/>
</dbReference>
<dbReference type="Pfam" id="PF03924">
    <property type="entry name" value="CHASE"/>
    <property type="match status" value="1"/>
</dbReference>
<organism evidence="9 10">
    <name type="scientific">Vibrio maritimus</name>
    <dbReference type="NCBI Taxonomy" id="990268"/>
    <lineage>
        <taxon>Bacteria</taxon>
        <taxon>Pseudomonadati</taxon>
        <taxon>Pseudomonadota</taxon>
        <taxon>Gammaproteobacteria</taxon>
        <taxon>Vibrionales</taxon>
        <taxon>Vibrionaceae</taxon>
        <taxon>Vibrio</taxon>
    </lineage>
</organism>
<sequence length="645" mass="71699">MIGSITFNLGVQLINGADFSASVIFMAMSIGMCAAVQAWVNYRCIAYFSINIIASPSLRKVTLFVIFAFICSLIASVSGSFIVELPNIEYLDEHYWTNVAIWWLGDFLGVIIIAPIILACIKHGQNIAQSIAHNRALIFPLLLVFVALIIIQTSSNKSLERNSLNEISVRSQLIEKNLNHQVENYLNSLALLALKLSGNSDITQEEFRQFTLPLIEQNPGIRAFSWNPLVEQQHVREFQAQTDSQTDVRFKVRGVPLKADDPLVVVKWIEPFASNERAFGFNVFSNSARREAMIRAQNNNRPVATETIQLVQLETKEPGFLIFSPINPGPSLGTSTLTHSFTLSGFAVGVFVVGDIVTESLKSSSVDYMSVKILDSSANDDVIYQYTPTDTSPIDNAIEFSFIQQVATREWTVVLSVSEDVVSLFKANRSVKSLVYESVFGALSVLLIITLFGTHTNLLAQVRRRTRELEASRDTLKHYAFNDVLTGLPNRRMFIKLTNHALNVATRNGTMVSMLFLDLNRFKHVNDSLGHDFGDKLLVEVSTRLSQNLRRSDVMARFGGDEFTIMIENVTSTDQAVVLSQKLLEVLKEPIHIGGQSITISTSIGIATFPRDGHNVDAILRAADIAMYKAKESSLGYVCFANHSD</sequence>
<name>A0A090SY68_9VIBR</name>
<dbReference type="InterPro" id="IPR042240">
    <property type="entry name" value="CHASE_sf"/>
</dbReference>
<accession>A0A090SY68</accession>
<comment type="subcellular location">
    <subcellularLocation>
        <location evidence="2">Membrane</location>
    </subcellularLocation>
</comment>
<dbReference type="GO" id="GO:0007165">
    <property type="term" value="P:signal transduction"/>
    <property type="evidence" value="ECO:0007669"/>
    <property type="project" value="UniProtKB-ARBA"/>
</dbReference>
<dbReference type="InterPro" id="IPR052163">
    <property type="entry name" value="DGC-Regulatory_Protein"/>
</dbReference>
<dbReference type="Gene3D" id="3.30.70.270">
    <property type="match status" value="1"/>
</dbReference>
<dbReference type="NCBIfam" id="TIGR00254">
    <property type="entry name" value="GGDEF"/>
    <property type="match status" value="1"/>
</dbReference>
<dbReference type="AlphaFoldDB" id="A0A090SY68"/>
<evidence type="ECO:0000256" key="1">
    <source>
        <dbReference type="ARBA" id="ARBA00001946"/>
    </source>
</evidence>
<protein>
    <submittedName>
        <fullName evidence="9">Diguanylate cyclase</fullName>
    </submittedName>
</protein>
<feature type="transmembrane region" description="Helical" evidence="6">
    <location>
        <begin position="132"/>
        <end position="151"/>
    </location>
</feature>
<dbReference type="InterPro" id="IPR006189">
    <property type="entry name" value="CHASE_dom"/>
</dbReference>
<dbReference type="GO" id="GO:0003824">
    <property type="term" value="F:catalytic activity"/>
    <property type="evidence" value="ECO:0007669"/>
    <property type="project" value="UniProtKB-ARBA"/>
</dbReference>
<evidence type="ECO:0000259" key="8">
    <source>
        <dbReference type="PROSITE" id="PS50887"/>
    </source>
</evidence>
<evidence type="ECO:0000313" key="10">
    <source>
        <dbReference type="Proteomes" id="UP000029224"/>
    </source>
</evidence>
<dbReference type="Proteomes" id="UP000029224">
    <property type="component" value="Unassembled WGS sequence"/>
</dbReference>
<dbReference type="InterPro" id="IPR043128">
    <property type="entry name" value="Rev_trsase/Diguanyl_cyclase"/>
</dbReference>
<comment type="cofactor">
    <cofactor evidence="1">
        <name>Mg(2+)</name>
        <dbReference type="ChEBI" id="CHEBI:18420"/>
    </cofactor>
</comment>